<proteinExistence type="predicted"/>
<reference evidence="1" key="1">
    <citation type="submission" date="2020-12" db="EMBL/GenBank/DDBJ databases">
        <title>Taurinivorans muris gen. nov., sp. nov., fundamental and realized metabolic niche of a ubiquitous sulfidogenic bacterium in the murine intestine.</title>
        <authorList>
            <person name="Ye H."/>
            <person name="Hanson B.T."/>
            <person name="Loy A."/>
        </authorList>
    </citation>
    <scope>NUCLEOTIDE SEQUENCE</scope>
    <source>
        <strain evidence="1">LT0009</strain>
    </source>
</reference>
<organism evidence="1 2">
    <name type="scientific">Taurinivorans muris</name>
    <dbReference type="NCBI Taxonomy" id="2787751"/>
    <lineage>
        <taxon>Bacteria</taxon>
        <taxon>Pseudomonadati</taxon>
        <taxon>Thermodesulfobacteriota</taxon>
        <taxon>Desulfovibrionia</taxon>
        <taxon>Desulfovibrionales</taxon>
        <taxon>Desulfovibrionaceae</taxon>
        <taxon>Taurinivorans</taxon>
    </lineage>
</organism>
<dbReference type="RefSeq" id="WP_334314767.1">
    <property type="nucleotide sequence ID" value="NZ_CP065938.1"/>
</dbReference>
<keyword evidence="2" id="KW-1185">Reference proteome</keyword>
<accession>A0ABY5Y1A8</accession>
<gene>
    <name evidence="1" type="ORF">JBF11_06985</name>
</gene>
<dbReference type="EMBL" id="CP065938">
    <property type="protein sequence ID" value="UWX05202.1"/>
    <property type="molecule type" value="Genomic_DNA"/>
</dbReference>
<evidence type="ECO:0000313" key="2">
    <source>
        <dbReference type="Proteomes" id="UP001058120"/>
    </source>
</evidence>
<protein>
    <recommendedName>
        <fullName evidence="3">Uracil-DNA glycosylase-like domain-containing protein</fullName>
    </recommendedName>
</protein>
<evidence type="ECO:0000313" key="1">
    <source>
        <dbReference type="EMBL" id="UWX05202.1"/>
    </source>
</evidence>
<dbReference type="Proteomes" id="UP001058120">
    <property type="component" value="Chromosome"/>
</dbReference>
<name>A0ABY5Y1A8_9BACT</name>
<evidence type="ECO:0008006" key="3">
    <source>
        <dbReference type="Google" id="ProtNLM"/>
    </source>
</evidence>
<sequence>MMKNVAFTPWTGKYYFENGYNNIKILVMGESHYCENCDECDDYKKCGITTTVIESYLKYKNGNGQHKSWMTTFTRFTNIFFGKHCDTEEINIFWNSVLFYNYVQKSTGGTRQSPTEQMFKDSKMAFNEILNEYEPDIIIVWGKRLWSYLDLDNGYWGEEYILDEHGRKFYYFKCKTKNIPAYWIYHPSTSYLTYKHSKYLKRAMELV</sequence>